<proteinExistence type="predicted"/>
<gene>
    <name evidence="2" type="ORF">ARC20_12890</name>
</gene>
<sequence>MPADSWLLAGIVAFYLYDAAMWLHVDELVAWPRRGGWAATTGGDVQWRGGYLFLPSPWTPWRPLLRLSWMRAPGSAPQAAIAQMQALREALRPLQVGVVLMALLLFGALPALLFAWRHALGLLALVGAVYLLSTAMVVYLVRRRDALGLSRGALWSIAIDTLACPPFALNVVRKVALRQSLAVDGLAFALATLPDEALRRLRPHLLARLDLVRDFTPADSARLAELDACRTRILEIADAHS</sequence>
<evidence type="ECO:0000313" key="3">
    <source>
        <dbReference type="Proteomes" id="UP000051802"/>
    </source>
</evidence>
<dbReference type="OrthoDB" id="6023294at2"/>
<protein>
    <submittedName>
        <fullName evidence="2">Uncharacterized protein</fullName>
    </submittedName>
</protein>
<dbReference type="AlphaFoldDB" id="A0A0R0AH84"/>
<evidence type="ECO:0000256" key="1">
    <source>
        <dbReference type="SAM" id="Phobius"/>
    </source>
</evidence>
<feature type="transmembrane region" description="Helical" evidence="1">
    <location>
        <begin position="6"/>
        <end position="25"/>
    </location>
</feature>
<accession>A0A0R0AH84</accession>
<dbReference type="Proteomes" id="UP000051802">
    <property type="component" value="Unassembled WGS sequence"/>
</dbReference>
<organism evidence="2 3">
    <name type="scientific">Stenotrophomonas panacihumi</name>
    <dbReference type="NCBI Taxonomy" id="676599"/>
    <lineage>
        <taxon>Bacteria</taxon>
        <taxon>Pseudomonadati</taxon>
        <taxon>Pseudomonadota</taxon>
        <taxon>Gammaproteobacteria</taxon>
        <taxon>Lysobacterales</taxon>
        <taxon>Lysobacteraceae</taxon>
        <taxon>Stenotrophomonas</taxon>
    </lineage>
</organism>
<keyword evidence="1" id="KW-0472">Membrane</keyword>
<comment type="caution">
    <text evidence="2">The sequence shown here is derived from an EMBL/GenBank/DDBJ whole genome shotgun (WGS) entry which is preliminary data.</text>
</comment>
<keyword evidence="1" id="KW-0812">Transmembrane</keyword>
<reference evidence="2 3" key="1">
    <citation type="submission" date="2015-10" db="EMBL/GenBank/DDBJ databases">
        <title>Genome sequencing and analysis of members of genus Stenotrophomonas.</title>
        <authorList>
            <person name="Patil P.P."/>
            <person name="Midha S."/>
            <person name="Patil P.B."/>
        </authorList>
    </citation>
    <scope>NUCLEOTIDE SEQUENCE [LARGE SCALE GENOMIC DNA]</scope>
    <source>
        <strain evidence="2 3">JCM 16536</strain>
    </source>
</reference>
<dbReference type="EMBL" id="LLXU01000095">
    <property type="protein sequence ID" value="KRG40711.1"/>
    <property type="molecule type" value="Genomic_DNA"/>
</dbReference>
<keyword evidence="1" id="KW-1133">Transmembrane helix</keyword>
<dbReference type="STRING" id="676599.ARC20_12890"/>
<feature type="transmembrane region" description="Helical" evidence="1">
    <location>
        <begin position="122"/>
        <end position="141"/>
    </location>
</feature>
<name>A0A0R0AH84_9GAMM</name>
<keyword evidence="3" id="KW-1185">Reference proteome</keyword>
<evidence type="ECO:0000313" key="2">
    <source>
        <dbReference type="EMBL" id="KRG40711.1"/>
    </source>
</evidence>
<dbReference type="RefSeq" id="WP_057647660.1">
    <property type="nucleotide sequence ID" value="NZ_LLXU01000095.1"/>
</dbReference>
<feature type="transmembrane region" description="Helical" evidence="1">
    <location>
        <begin position="94"/>
        <end position="116"/>
    </location>
</feature>